<protein>
    <recommendedName>
        <fullName evidence="1">SRP9 domain-containing protein</fullName>
    </recommendedName>
</protein>
<accession>A0A8J6DZ64</accession>
<dbReference type="Gene3D" id="3.30.720.10">
    <property type="entry name" value="Signal recognition particle alu RNA binding heterodimer, srp9/1"/>
    <property type="match status" value="1"/>
</dbReference>
<evidence type="ECO:0000259" key="1">
    <source>
        <dbReference type="Pfam" id="PF05486"/>
    </source>
</evidence>
<dbReference type="Pfam" id="PF05486">
    <property type="entry name" value="SRP9-21"/>
    <property type="match status" value="1"/>
</dbReference>
<reference evidence="2" key="1">
    <citation type="submission" date="2021-05" db="EMBL/GenBank/DDBJ databases">
        <title>A free-living protist that lacks canonical eukaryotic 1 DNA replication and segregation systems.</title>
        <authorList>
            <person name="Salas-Leiva D.E."/>
            <person name="Tromer E.C."/>
            <person name="Curtis B.A."/>
            <person name="Jerlstrom-Hultqvist J."/>
            <person name="Kolisko M."/>
            <person name="Yi Z."/>
            <person name="Salas-Leiva J.S."/>
            <person name="Gallot-Lavallee L."/>
            <person name="Kops G.J.P.L."/>
            <person name="Archibald J.M."/>
            <person name="Simpson A.G.B."/>
            <person name="Roger A.J."/>
        </authorList>
    </citation>
    <scope>NUCLEOTIDE SEQUENCE</scope>
    <source>
        <strain evidence="2">BICM</strain>
    </source>
</reference>
<dbReference type="InterPro" id="IPR009018">
    <property type="entry name" value="Signal_recog_particle_SRP9/14"/>
</dbReference>
<name>A0A8J6DZ64_9EUKA</name>
<dbReference type="InterPro" id="IPR039432">
    <property type="entry name" value="SRP9_dom"/>
</dbReference>
<dbReference type="SUPFAM" id="SSF54762">
    <property type="entry name" value="Signal recognition particle alu RNA binding heterodimer, SRP9/14"/>
    <property type="match status" value="1"/>
</dbReference>
<organism evidence="2 3">
    <name type="scientific">Carpediemonas membranifera</name>
    <dbReference type="NCBI Taxonomy" id="201153"/>
    <lineage>
        <taxon>Eukaryota</taxon>
        <taxon>Metamonada</taxon>
        <taxon>Carpediemonas-like organisms</taxon>
        <taxon>Carpediemonas</taxon>
    </lineage>
</organism>
<evidence type="ECO:0000313" key="2">
    <source>
        <dbReference type="EMBL" id="KAG9390293.1"/>
    </source>
</evidence>
<sequence length="76" mass="8609">MVNAAVYVDSVAQFSKLAEEMAASDRENTRFTFTVKKDTNQVVLKVTDDKKVIKFKTDKAVMLDSVFSHLMLTFSQ</sequence>
<feature type="domain" description="SRP9" evidence="1">
    <location>
        <begin position="14"/>
        <end position="67"/>
    </location>
</feature>
<dbReference type="GO" id="GO:0005786">
    <property type="term" value="C:signal recognition particle, endoplasmic reticulum targeting"/>
    <property type="evidence" value="ECO:0007669"/>
    <property type="project" value="TreeGrafter"/>
</dbReference>
<proteinExistence type="predicted"/>
<dbReference type="PANTHER" id="PTHR12834:SF12">
    <property type="entry name" value="SIGNAL RECOGNITION PARTICLE 9 KDA PROTEIN"/>
    <property type="match status" value="1"/>
</dbReference>
<dbReference type="InterPro" id="IPR039914">
    <property type="entry name" value="SRP9-like"/>
</dbReference>
<dbReference type="OrthoDB" id="360923at2759"/>
<evidence type="ECO:0000313" key="3">
    <source>
        <dbReference type="Proteomes" id="UP000717585"/>
    </source>
</evidence>
<dbReference type="AlphaFoldDB" id="A0A8J6DZ64"/>
<dbReference type="GO" id="GO:0008312">
    <property type="term" value="F:7S RNA binding"/>
    <property type="evidence" value="ECO:0007669"/>
    <property type="project" value="InterPro"/>
</dbReference>
<gene>
    <name evidence="2" type="ORF">J8273_8333</name>
</gene>
<dbReference type="EMBL" id="JAHDYR010000066">
    <property type="protein sequence ID" value="KAG9390293.1"/>
    <property type="molecule type" value="Genomic_DNA"/>
</dbReference>
<comment type="caution">
    <text evidence="2">The sequence shown here is derived from an EMBL/GenBank/DDBJ whole genome shotgun (WGS) entry which is preliminary data.</text>
</comment>
<dbReference type="PANTHER" id="PTHR12834">
    <property type="entry name" value="SIGNAL RECOGNITION PARTICLE 9 KDA PROTEIN"/>
    <property type="match status" value="1"/>
</dbReference>
<dbReference type="Proteomes" id="UP000717585">
    <property type="component" value="Unassembled WGS sequence"/>
</dbReference>
<keyword evidence="3" id="KW-1185">Reference proteome</keyword>
<dbReference type="GO" id="GO:0006614">
    <property type="term" value="P:SRP-dependent cotranslational protein targeting to membrane"/>
    <property type="evidence" value="ECO:0007669"/>
    <property type="project" value="InterPro"/>
</dbReference>